<dbReference type="Gene3D" id="1.20.120.1490">
    <property type="match status" value="1"/>
</dbReference>
<dbReference type="AlphaFoldDB" id="A0A382I6U1"/>
<name>A0A382I6U1_9ZZZZ</name>
<organism evidence="1">
    <name type="scientific">marine metagenome</name>
    <dbReference type="NCBI Taxonomy" id="408172"/>
    <lineage>
        <taxon>unclassified sequences</taxon>
        <taxon>metagenomes</taxon>
        <taxon>ecological metagenomes</taxon>
    </lineage>
</organism>
<feature type="non-terminal residue" evidence="1">
    <location>
        <position position="1"/>
    </location>
</feature>
<gene>
    <name evidence="1" type="ORF">METZ01_LOCUS247437</name>
</gene>
<proteinExistence type="predicted"/>
<protein>
    <submittedName>
        <fullName evidence="1">Uncharacterized protein</fullName>
    </submittedName>
</protein>
<reference evidence="1" key="1">
    <citation type="submission" date="2018-05" db="EMBL/GenBank/DDBJ databases">
        <authorList>
            <person name="Lanie J.A."/>
            <person name="Ng W.-L."/>
            <person name="Kazmierczak K.M."/>
            <person name="Andrzejewski T.M."/>
            <person name="Davidsen T.M."/>
            <person name="Wayne K.J."/>
            <person name="Tettelin H."/>
            <person name="Glass J.I."/>
            <person name="Rusch D."/>
            <person name="Podicherti R."/>
            <person name="Tsui H.-C.T."/>
            <person name="Winkler M.E."/>
        </authorList>
    </citation>
    <scope>NUCLEOTIDE SEQUENCE</scope>
</reference>
<accession>A0A382I6U1</accession>
<dbReference type="EMBL" id="UINC01065185">
    <property type="protein sequence ID" value="SVB94583.1"/>
    <property type="molecule type" value="Genomic_DNA"/>
</dbReference>
<sequence length="169" mass="20024">FRMKKTVITLIIILLSGNLFGQPGKSRGPGGQYSERMEMMMVWKLTDELELSEKQAEKFFPIMRSHQQLIKDIRRDEKDLFEPLYTKVKKGKKVSQQEVNNLLKNISSLDDKKRKERVNFIQNSGEVLEPTQQFKLLMFNPQMKEQVQKDIIKRYRPSPGGKKRYNKRF</sequence>
<evidence type="ECO:0000313" key="1">
    <source>
        <dbReference type="EMBL" id="SVB94583.1"/>
    </source>
</evidence>